<feature type="region of interest" description="Disordered" evidence="1">
    <location>
        <begin position="39"/>
        <end position="64"/>
    </location>
</feature>
<name>A0A0C4DYY0_MAGP6</name>
<feature type="compositionally biased region" description="Low complexity" evidence="1">
    <location>
        <begin position="129"/>
        <end position="139"/>
    </location>
</feature>
<organism evidence="3 4">
    <name type="scientific">Magnaporthiopsis poae (strain ATCC 64411 / 73-15)</name>
    <name type="common">Kentucky bluegrass fungus</name>
    <name type="synonym">Magnaporthe poae</name>
    <dbReference type="NCBI Taxonomy" id="644358"/>
    <lineage>
        <taxon>Eukaryota</taxon>
        <taxon>Fungi</taxon>
        <taxon>Dikarya</taxon>
        <taxon>Ascomycota</taxon>
        <taxon>Pezizomycotina</taxon>
        <taxon>Sordariomycetes</taxon>
        <taxon>Sordariomycetidae</taxon>
        <taxon>Magnaporthales</taxon>
        <taxon>Magnaporthaceae</taxon>
        <taxon>Magnaporthiopsis</taxon>
    </lineage>
</organism>
<dbReference type="EnsemblFungi" id="MAPG_05265T0">
    <property type="protein sequence ID" value="MAPG_05265T0"/>
    <property type="gene ID" value="MAPG_05265"/>
</dbReference>
<dbReference type="AlphaFoldDB" id="A0A0C4DYY0"/>
<sequence length="313" mass="32471">MAENKGVVQTLQGLAISEAASLAWGSLPAKCRRILPLAPAPSFSNRGQGDAGTTKTGLAGGSPTPGFIPATKRGFEIFEAAFPNSELPPAKYRRIMPTTPLAASVNNHGQEGAFTVELGLAAMGGGSSTAIATPAAGPTSAPPPPPPQTQALAAPGDRNVPTPTSTEDFQALAARLSALLSASGGSPSHADMQLMTDIAEQLVVYGHGRREAHGVAREAIRRRIDDDATPSDELEWLLDAFHGLPVLQYGDDNLGMGSADDCTRYLKWLEGLLDELEARSMFGDFVDDAGGGGCAGRGPVRVDGGGYGDFYEI</sequence>
<feature type="region of interest" description="Disordered" evidence="1">
    <location>
        <begin position="129"/>
        <end position="165"/>
    </location>
</feature>
<gene>
    <name evidence="2" type="ORF">MAPG_05265</name>
</gene>
<feature type="compositionally biased region" description="Polar residues" evidence="1">
    <location>
        <begin position="42"/>
        <end position="56"/>
    </location>
</feature>
<evidence type="ECO:0000313" key="4">
    <source>
        <dbReference type="Proteomes" id="UP000011715"/>
    </source>
</evidence>
<reference evidence="4" key="2">
    <citation type="submission" date="2010-05" db="EMBL/GenBank/DDBJ databases">
        <title>The genome sequence of Magnaporthe poae strain ATCC 64411.</title>
        <authorList>
            <person name="Ma L.-J."/>
            <person name="Dead R."/>
            <person name="Young S."/>
            <person name="Zeng Q."/>
            <person name="Koehrsen M."/>
            <person name="Alvarado L."/>
            <person name="Berlin A."/>
            <person name="Chapman S.B."/>
            <person name="Chen Z."/>
            <person name="Freedman E."/>
            <person name="Gellesch M."/>
            <person name="Goldberg J."/>
            <person name="Griggs A."/>
            <person name="Gujja S."/>
            <person name="Heilman E.R."/>
            <person name="Heiman D."/>
            <person name="Hepburn T."/>
            <person name="Howarth C."/>
            <person name="Jen D."/>
            <person name="Larson L."/>
            <person name="Mehta T."/>
            <person name="Neiman D."/>
            <person name="Pearson M."/>
            <person name="Roberts A."/>
            <person name="Saif S."/>
            <person name="Shea T."/>
            <person name="Shenoy N."/>
            <person name="Sisk P."/>
            <person name="Stolte C."/>
            <person name="Sykes S."/>
            <person name="Walk T."/>
            <person name="White J."/>
            <person name="Yandava C."/>
            <person name="Haas B."/>
            <person name="Nusbaum C."/>
            <person name="Birren B."/>
        </authorList>
    </citation>
    <scope>NUCLEOTIDE SEQUENCE [LARGE SCALE GENOMIC DNA]</scope>
    <source>
        <strain evidence="4">ATCC 64411 / 73-15</strain>
    </source>
</reference>
<reference evidence="2" key="1">
    <citation type="submission" date="2010-05" db="EMBL/GenBank/DDBJ databases">
        <title>The Genome Sequence of Magnaporthe poae strain ATCC 64411.</title>
        <authorList>
            <consortium name="The Broad Institute Genome Sequencing Platform"/>
            <consortium name="Broad Institute Genome Sequencing Center for Infectious Disease"/>
            <person name="Ma L.-J."/>
            <person name="Dead R."/>
            <person name="Young S."/>
            <person name="Zeng Q."/>
            <person name="Koehrsen M."/>
            <person name="Alvarado L."/>
            <person name="Berlin A."/>
            <person name="Chapman S.B."/>
            <person name="Chen Z."/>
            <person name="Freedman E."/>
            <person name="Gellesch M."/>
            <person name="Goldberg J."/>
            <person name="Griggs A."/>
            <person name="Gujja S."/>
            <person name="Heilman E.R."/>
            <person name="Heiman D."/>
            <person name="Hepburn T."/>
            <person name="Howarth C."/>
            <person name="Jen D."/>
            <person name="Larson L."/>
            <person name="Mehta T."/>
            <person name="Neiman D."/>
            <person name="Pearson M."/>
            <person name="Roberts A."/>
            <person name="Saif S."/>
            <person name="Shea T."/>
            <person name="Shenoy N."/>
            <person name="Sisk P."/>
            <person name="Stolte C."/>
            <person name="Sykes S."/>
            <person name="Walk T."/>
            <person name="White J."/>
            <person name="Yandava C."/>
            <person name="Haas B."/>
            <person name="Nusbaum C."/>
            <person name="Birren B."/>
        </authorList>
    </citation>
    <scope>NUCLEOTIDE SEQUENCE</scope>
    <source>
        <strain evidence="2">ATCC 64411</strain>
    </source>
</reference>
<protein>
    <submittedName>
        <fullName evidence="2 3">Uncharacterized protein</fullName>
    </submittedName>
</protein>
<reference evidence="2" key="3">
    <citation type="submission" date="2011-03" db="EMBL/GenBank/DDBJ databases">
        <title>Annotation of Magnaporthe poae ATCC 64411.</title>
        <authorList>
            <person name="Ma L.-J."/>
            <person name="Dead R."/>
            <person name="Young S.K."/>
            <person name="Zeng Q."/>
            <person name="Gargeya S."/>
            <person name="Fitzgerald M."/>
            <person name="Haas B."/>
            <person name="Abouelleil A."/>
            <person name="Alvarado L."/>
            <person name="Arachchi H.M."/>
            <person name="Berlin A."/>
            <person name="Brown A."/>
            <person name="Chapman S.B."/>
            <person name="Chen Z."/>
            <person name="Dunbar C."/>
            <person name="Freedman E."/>
            <person name="Gearin G."/>
            <person name="Gellesch M."/>
            <person name="Goldberg J."/>
            <person name="Griggs A."/>
            <person name="Gujja S."/>
            <person name="Heiman D."/>
            <person name="Howarth C."/>
            <person name="Larson L."/>
            <person name="Lui A."/>
            <person name="MacDonald P.J.P."/>
            <person name="Mehta T."/>
            <person name="Montmayeur A."/>
            <person name="Murphy C."/>
            <person name="Neiman D."/>
            <person name="Pearson M."/>
            <person name="Priest M."/>
            <person name="Roberts A."/>
            <person name="Saif S."/>
            <person name="Shea T."/>
            <person name="Shenoy N."/>
            <person name="Sisk P."/>
            <person name="Stolte C."/>
            <person name="Sykes S."/>
            <person name="Yandava C."/>
            <person name="Wortman J."/>
            <person name="Nusbaum C."/>
            <person name="Birren B."/>
        </authorList>
    </citation>
    <scope>NUCLEOTIDE SEQUENCE</scope>
    <source>
        <strain evidence="2">ATCC 64411</strain>
    </source>
</reference>
<keyword evidence="4" id="KW-1185">Reference proteome</keyword>
<evidence type="ECO:0000313" key="3">
    <source>
        <dbReference type="EnsemblFungi" id="MAPG_05265T0"/>
    </source>
</evidence>
<proteinExistence type="predicted"/>
<dbReference type="Proteomes" id="UP000011715">
    <property type="component" value="Unassembled WGS sequence"/>
</dbReference>
<dbReference type="VEuPathDB" id="FungiDB:MAPG_05265"/>
<dbReference type="EMBL" id="GL876969">
    <property type="protein sequence ID" value="KLU86249.1"/>
    <property type="molecule type" value="Genomic_DNA"/>
</dbReference>
<evidence type="ECO:0000313" key="2">
    <source>
        <dbReference type="EMBL" id="KLU86249.1"/>
    </source>
</evidence>
<reference evidence="3" key="5">
    <citation type="submission" date="2015-06" db="UniProtKB">
        <authorList>
            <consortium name="EnsemblFungi"/>
        </authorList>
    </citation>
    <scope>IDENTIFICATION</scope>
    <source>
        <strain evidence="3">ATCC 64411</strain>
    </source>
</reference>
<dbReference type="EMBL" id="ADBL01001245">
    <property type="status" value="NOT_ANNOTATED_CDS"/>
    <property type="molecule type" value="Genomic_DNA"/>
</dbReference>
<evidence type="ECO:0000256" key="1">
    <source>
        <dbReference type="SAM" id="MobiDB-lite"/>
    </source>
</evidence>
<dbReference type="eggNOG" id="ENOG502RNGP">
    <property type="taxonomic scope" value="Eukaryota"/>
</dbReference>
<reference evidence="3" key="4">
    <citation type="journal article" date="2015" name="G3 (Bethesda)">
        <title>Genome sequences of three phytopathogenic species of the Magnaporthaceae family of fungi.</title>
        <authorList>
            <person name="Okagaki L.H."/>
            <person name="Nunes C.C."/>
            <person name="Sailsbery J."/>
            <person name="Clay B."/>
            <person name="Brown D."/>
            <person name="John T."/>
            <person name="Oh Y."/>
            <person name="Young N."/>
            <person name="Fitzgerald M."/>
            <person name="Haas B.J."/>
            <person name="Zeng Q."/>
            <person name="Young S."/>
            <person name="Adiconis X."/>
            <person name="Fan L."/>
            <person name="Levin J.Z."/>
            <person name="Mitchell T.K."/>
            <person name="Okubara P.A."/>
            <person name="Farman M.L."/>
            <person name="Kohn L.M."/>
            <person name="Birren B."/>
            <person name="Ma L.-J."/>
            <person name="Dean R.A."/>
        </authorList>
    </citation>
    <scope>NUCLEOTIDE SEQUENCE</scope>
    <source>
        <strain evidence="3">ATCC 64411 / 73-15</strain>
    </source>
</reference>
<accession>A0A0C4DYY0</accession>